<reference evidence="12 13" key="1">
    <citation type="submission" date="2020-10" db="EMBL/GenBank/DDBJ databases">
        <title>Connecting structure to function with the recovery of over 1000 high-quality activated sludge metagenome-assembled genomes encoding full-length rRNA genes using long-read sequencing.</title>
        <authorList>
            <person name="Singleton C.M."/>
            <person name="Petriglieri F."/>
            <person name="Kristensen J.M."/>
            <person name="Kirkegaard R.H."/>
            <person name="Michaelsen T.Y."/>
            <person name="Andersen M.H."/>
            <person name="Karst S.M."/>
            <person name="Dueholm M.S."/>
            <person name="Nielsen P.H."/>
            <person name="Albertsen M."/>
        </authorList>
    </citation>
    <scope>NUCLEOTIDE SEQUENCE [LARGE SCALE GENOMIC DNA]</scope>
    <source>
        <strain evidence="12">Lyne_18-Q3-R50-59_MAXAC.006</strain>
    </source>
</reference>
<keyword evidence="5 10" id="KW-0808">Transferase</keyword>
<dbReference type="Gene3D" id="3.40.50.460">
    <property type="entry name" value="Phosphofructokinase domain"/>
    <property type="match status" value="1"/>
</dbReference>
<feature type="binding site" description="in other chain" evidence="10">
    <location>
        <begin position="125"/>
        <end position="127"/>
    </location>
    <ligand>
        <name>substrate</name>
        <note>ligand shared between dimeric partners</note>
    </ligand>
</feature>
<dbReference type="EMBL" id="JADJZA010000008">
    <property type="protein sequence ID" value="MBK9298124.1"/>
    <property type="molecule type" value="Genomic_DNA"/>
</dbReference>
<evidence type="ECO:0000256" key="8">
    <source>
        <dbReference type="ARBA" id="ARBA00022842"/>
    </source>
</evidence>
<dbReference type="InterPro" id="IPR035966">
    <property type="entry name" value="PKF_sf"/>
</dbReference>
<feature type="binding site" evidence="10">
    <location>
        <position position="103"/>
    </location>
    <ligand>
        <name>Mg(2+)</name>
        <dbReference type="ChEBI" id="CHEBI:18420"/>
        <note>catalytic</note>
    </ligand>
</feature>
<dbReference type="GO" id="GO:0047334">
    <property type="term" value="F:diphosphate-fructose-6-phosphate 1-phosphotransferase activity"/>
    <property type="evidence" value="ECO:0007669"/>
    <property type="project" value="InterPro"/>
</dbReference>
<evidence type="ECO:0000256" key="9">
    <source>
        <dbReference type="ARBA" id="ARBA00023152"/>
    </source>
</evidence>
<dbReference type="GO" id="GO:0046872">
    <property type="term" value="F:metal ion binding"/>
    <property type="evidence" value="ECO:0007669"/>
    <property type="project" value="UniProtKB-KW"/>
</dbReference>
<keyword evidence="9 10" id="KW-0324">Glycolysis</keyword>
<evidence type="ECO:0000256" key="1">
    <source>
        <dbReference type="ARBA" id="ARBA00001946"/>
    </source>
</evidence>
<comment type="subcellular location">
    <subcellularLocation>
        <location evidence="2 10">Cytoplasm</location>
    </subcellularLocation>
</comment>
<dbReference type="GO" id="GO:0005945">
    <property type="term" value="C:6-phosphofructokinase complex"/>
    <property type="evidence" value="ECO:0007669"/>
    <property type="project" value="TreeGrafter"/>
</dbReference>
<comment type="function">
    <text evidence="10">Catalyzes the phosphorylation of D-fructose 6-phosphate to fructose 1,6-bisphosphate by ATP, the first committing step of glycolysis.</text>
</comment>
<feature type="site" description="Important for substrate specificity; cannot use PPi as phosphoryl donor" evidence="10">
    <location>
        <position position="104"/>
    </location>
</feature>
<evidence type="ECO:0000256" key="10">
    <source>
        <dbReference type="HAMAP-Rule" id="MF_01976"/>
    </source>
</evidence>
<organism evidence="12 13">
    <name type="scientific">Candidatus Neomicrothrix subdominans</name>
    <dbReference type="NCBI Taxonomy" id="2954438"/>
    <lineage>
        <taxon>Bacteria</taxon>
        <taxon>Bacillati</taxon>
        <taxon>Actinomycetota</taxon>
        <taxon>Acidimicrobiia</taxon>
        <taxon>Acidimicrobiales</taxon>
        <taxon>Microthrixaceae</taxon>
        <taxon>Candidatus Neomicrothrix</taxon>
    </lineage>
</organism>
<gene>
    <name evidence="10" type="primary">pfkA</name>
    <name evidence="12" type="ORF">IPN02_15075</name>
</gene>
<feature type="binding site" evidence="10">
    <location>
        <begin position="72"/>
        <end position="73"/>
    </location>
    <ligand>
        <name>ATP</name>
        <dbReference type="ChEBI" id="CHEBI:30616"/>
    </ligand>
</feature>
<comment type="pathway">
    <text evidence="3 10">Carbohydrate degradation; glycolysis; D-glyceraldehyde 3-phosphate and glycerone phosphate from D-glucose: step 3/4.</text>
</comment>
<feature type="active site" description="Proton acceptor" evidence="10">
    <location>
        <position position="127"/>
    </location>
</feature>
<keyword evidence="6 10" id="KW-0479">Metal-binding</keyword>
<dbReference type="HAMAP" id="MF_01976">
    <property type="entry name" value="Phosphofructokinase_III"/>
    <property type="match status" value="1"/>
</dbReference>
<dbReference type="PIRSF" id="PIRSF000532">
    <property type="entry name" value="ATP_PFK_prok"/>
    <property type="match status" value="1"/>
</dbReference>
<comment type="catalytic activity">
    <reaction evidence="10">
        <text>beta-D-fructose 6-phosphate + ATP = beta-D-fructose 1,6-bisphosphate + ADP + H(+)</text>
        <dbReference type="Rhea" id="RHEA:16109"/>
        <dbReference type="ChEBI" id="CHEBI:15378"/>
        <dbReference type="ChEBI" id="CHEBI:30616"/>
        <dbReference type="ChEBI" id="CHEBI:32966"/>
        <dbReference type="ChEBI" id="CHEBI:57634"/>
        <dbReference type="ChEBI" id="CHEBI:456216"/>
        <dbReference type="EC" id="2.7.1.11"/>
    </reaction>
</comment>
<evidence type="ECO:0000259" key="11">
    <source>
        <dbReference type="Pfam" id="PF00365"/>
    </source>
</evidence>
<dbReference type="AlphaFoldDB" id="A0A936TFU2"/>
<dbReference type="GO" id="GO:0048029">
    <property type="term" value="F:monosaccharide binding"/>
    <property type="evidence" value="ECO:0007669"/>
    <property type="project" value="TreeGrafter"/>
</dbReference>
<evidence type="ECO:0000256" key="2">
    <source>
        <dbReference type="ARBA" id="ARBA00004496"/>
    </source>
</evidence>
<dbReference type="GO" id="GO:0005524">
    <property type="term" value="F:ATP binding"/>
    <property type="evidence" value="ECO:0007669"/>
    <property type="project" value="UniProtKB-KW"/>
</dbReference>
<feature type="binding site" evidence="10">
    <location>
        <position position="266"/>
    </location>
    <ligand>
        <name>substrate</name>
        <note>ligand shared between dimeric partners</note>
    </ligand>
</feature>
<name>A0A936TFU2_9ACTN</name>
<keyword evidence="4 10" id="KW-0963">Cytoplasm</keyword>
<feature type="binding site" description="in other chain" evidence="10">
    <location>
        <begin position="169"/>
        <end position="171"/>
    </location>
    <ligand>
        <name>substrate</name>
        <note>ligand shared between dimeric partners</note>
    </ligand>
</feature>
<evidence type="ECO:0000313" key="13">
    <source>
        <dbReference type="Proteomes" id="UP000727993"/>
    </source>
</evidence>
<keyword evidence="7 10" id="KW-0418">Kinase</keyword>
<sequence length="343" mass="36371">MKLGMLTSGGDCPGLNAVIRAVVRRAERGMDAEVLGFFDAWRGVMDGDYETLTVERCRGLLPRGGTILGTSRVQPYQFEDGVARVKESMFRLGLDGFIVIGGNGSLGAARDLTADGIPCVGVPKTIDNDVAGTDVTFGFDTAVGVATDAIDRLHTTAEAHERVMVVEVMGRDVGHIALHAGLAGGAAMILVPEVPFDIAEVIAVVERRRQLGRYASIIVVAEGAMPIEGTMAMPEYEVDEYGHQRLGGIGVRVANELERRSGVESRTTTLGYVVRGGTPSARDRVLATRFGVAAANLAAAGQWGSMVGLSGDVIEAVPLEDVAGRIRGCDLEMYEEVAQVFFS</sequence>
<dbReference type="PANTHER" id="PTHR13697">
    <property type="entry name" value="PHOSPHOFRUCTOKINASE"/>
    <property type="match status" value="1"/>
</dbReference>
<evidence type="ECO:0000313" key="12">
    <source>
        <dbReference type="EMBL" id="MBK9298124.1"/>
    </source>
</evidence>
<dbReference type="Pfam" id="PF00365">
    <property type="entry name" value="PFK"/>
    <property type="match status" value="1"/>
</dbReference>
<evidence type="ECO:0000256" key="6">
    <source>
        <dbReference type="ARBA" id="ARBA00022723"/>
    </source>
</evidence>
<dbReference type="InterPro" id="IPR022953">
    <property type="entry name" value="ATP_PFK"/>
</dbReference>
<proteinExistence type="inferred from homology"/>
<dbReference type="PRINTS" id="PR00476">
    <property type="entry name" value="PHFRCTKINASE"/>
</dbReference>
<comment type="subunit">
    <text evidence="10">Homodimer or homotetramer.</text>
</comment>
<dbReference type="GO" id="GO:0042802">
    <property type="term" value="F:identical protein binding"/>
    <property type="evidence" value="ECO:0007669"/>
    <property type="project" value="TreeGrafter"/>
</dbReference>
<dbReference type="Proteomes" id="UP000727993">
    <property type="component" value="Unassembled WGS sequence"/>
</dbReference>
<feature type="binding site" evidence="10">
    <location>
        <position position="162"/>
    </location>
    <ligand>
        <name>substrate</name>
        <note>ligand shared between dimeric partners</note>
    </ligand>
</feature>
<feature type="binding site" description="in other chain" evidence="10">
    <location>
        <begin position="272"/>
        <end position="275"/>
    </location>
    <ligand>
        <name>substrate</name>
        <note>ligand shared between dimeric partners</note>
    </ligand>
</feature>
<dbReference type="NCBIfam" id="NF002872">
    <property type="entry name" value="PRK03202.1"/>
    <property type="match status" value="1"/>
</dbReference>
<feature type="binding site" evidence="10">
    <location>
        <position position="10"/>
    </location>
    <ligand>
        <name>ATP</name>
        <dbReference type="ChEBI" id="CHEBI:30616"/>
    </ligand>
</feature>
<dbReference type="PANTHER" id="PTHR13697:SF52">
    <property type="entry name" value="ATP-DEPENDENT 6-PHOSPHOFRUCTOKINASE 3"/>
    <property type="match status" value="1"/>
</dbReference>
<dbReference type="FunFam" id="3.40.50.460:FF:000002">
    <property type="entry name" value="ATP-dependent 6-phosphofructokinase"/>
    <property type="match status" value="1"/>
</dbReference>
<keyword evidence="10" id="KW-0547">Nucleotide-binding</keyword>
<dbReference type="SUPFAM" id="SSF53784">
    <property type="entry name" value="Phosphofructokinase"/>
    <property type="match status" value="1"/>
</dbReference>
<dbReference type="GO" id="GO:0061621">
    <property type="term" value="P:canonical glycolysis"/>
    <property type="evidence" value="ECO:0007669"/>
    <property type="project" value="TreeGrafter"/>
</dbReference>
<keyword evidence="8 10" id="KW-0460">Magnesium</keyword>
<keyword evidence="10" id="KW-0067">ATP-binding</keyword>
<feature type="domain" description="Phosphofructokinase" evidence="11">
    <location>
        <begin position="2"/>
        <end position="297"/>
    </location>
</feature>
<accession>A0A936TFU2</accession>
<dbReference type="GO" id="GO:0016208">
    <property type="term" value="F:AMP binding"/>
    <property type="evidence" value="ECO:0007669"/>
    <property type="project" value="TreeGrafter"/>
</dbReference>
<comment type="similarity">
    <text evidence="10">Belongs to the phosphofructokinase type A (PFKA) family. Mixed-substrate PFK group III subfamily.</text>
</comment>
<comment type="cofactor">
    <cofactor evidence="1 10">
        <name>Mg(2+)</name>
        <dbReference type="ChEBI" id="CHEBI:18420"/>
    </cofactor>
</comment>
<dbReference type="Gene3D" id="3.40.50.450">
    <property type="match status" value="1"/>
</dbReference>
<evidence type="ECO:0000256" key="3">
    <source>
        <dbReference type="ARBA" id="ARBA00004679"/>
    </source>
</evidence>
<protein>
    <recommendedName>
        <fullName evidence="10">ATP-dependent 6-phosphofructokinase</fullName>
        <shortName evidence="10">ATP-PFK</shortName>
        <shortName evidence="10">Phosphofructokinase</shortName>
        <ecNumber evidence="10">2.7.1.11</ecNumber>
    </recommendedName>
    <alternativeName>
        <fullName evidence="10">Phosphohexokinase</fullName>
    </alternativeName>
</protein>
<dbReference type="GO" id="GO:0070095">
    <property type="term" value="F:fructose-6-phosphate binding"/>
    <property type="evidence" value="ECO:0007669"/>
    <property type="project" value="TreeGrafter"/>
</dbReference>
<dbReference type="GO" id="GO:0003872">
    <property type="term" value="F:6-phosphofructokinase activity"/>
    <property type="evidence" value="ECO:0007669"/>
    <property type="project" value="UniProtKB-UniRule"/>
</dbReference>
<dbReference type="EC" id="2.7.1.11" evidence="10"/>
<dbReference type="InterPro" id="IPR012829">
    <property type="entry name" value="Phosphofructokinase_III"/>
</dbReference>
<feature type="binding site" evidence="10">
    <location>
        <begin position="102"/>
        <end position="105"/>
    </location>
    <ligand>
        <name>ATP</name>
        <dbReference type="ChEBI" id="CHEBI:30616"/>
    </ligand>
</feature>
<dbReference type="InterPro" id="IPR012003">
    <property type="entry name" value="ATP_PFK_prok-type"/>
</dbReference>
<comment type="caution">
    <text evidence="10">Lacks conserved residue(s) required for the propagation of feature annotation.</text>
</comment>
<feature type="binding site" description="in other chain" evidence="10">
    <location>
        <position position="222"/>
    </location>
    <ligand>
        <name>substrate</name>
        <note>ligand shared between dimeric partners</note>
    </ligand>
</feature>
<evidence type="ECO:0000256" key="4">
    <source>
        <dbReference type="ARBA" id="ARBA00022490"/>
    </source>
</evidence>
<dbReference type="GO" id="GO:0006002">
    <property type="term" value="P:fructose 6-phosphate metabolic process"/>
    <property type="evidence" value="ECO:0007669"/>
    <property type="project" value="InterPro"/>
</dbReference>
<dbReference type="InterPro" id="IPR000023">
    <property type="entry name" value="Phosphofructokinase_dom"/>
</dbReference>
<evidence type="ECO:0000256" key="5">
    <source>
        <dbReference type="ARBA" id="ARBA00022679"/>
    </source>
</evidence>
<dbReference type="GO" id="GO:0030388">
    <property type="term" value="P:fructose 1,6-bisphosphate metabolic process"/>
    <property type="evidence" value="ECO:0007669"/>
    <property type="project" value="TreeGrafter"/>
</dbReference>
<comment type="caution">
    <text evidence="12">The sequence shown here is derived from an EMBL/GenBank/DDBJ whole genome shotgun (WGS) entry which is preliminary data.</text>
</comment>
<evidence type="ECO:0000256" key="7">
    <source>
        <dbReference type="ARBA" id="ARBA00022777"/>
    </source>
</evidence>